<dbReference type="EMBL" id="JAPWIE010000002">
    <property type="protein sequence ID" value="MCZ4549956.1"/>
    <property type="molecule type" value="Genomic_DNA"/>
</dbReference>
<dbReference type="Gene3D" id="1.10.3720.10">
    <property type="entry name" value="MetI-like"/>
    <property type="match status" value="1"/>
</dbReference>
<evidence type="ECO:0000256" key="3">
    <source>
        <dbReference type="ARBA" id="ARBA00022448"/>
    </source>
</evidence>
<evidence type="ECO:0000259" key="11">
    <source>
        <dbReference type="PROSITE" id="PS50928"/>
    </source>
</evidence>
<dbReference type="PROSITE" id="PS50928">
    <property type="entry name" value="ABC_TM1"/>
    <property type="match status" value="1"/>
</dbReference>
<evidence type="ECO:0000256" key="2">
    <source>
        <dbReference type="ARBA" id="ARBA00007069"/>
    </source>
</evidence>
<evidence type="ECO:0000256" key="10">
    <source>
        <dbReference type="RuleBase" id="RU365097"/>
    </source>
</evidence>
<feature type="transmembrane region" description="Helical" evidence="9">
    <location>
        <begin position="127"/>
        <end position="154"/>
    </location>
</feature>
<feature type="transmembrane region" description="Helical" evidence="9">
    <location>
        <begin position="239"/>
        <end position="259"/>
    </location>
</feature>
<dbReference type="PANTHER" id="PTHR30183">
    <property type="entry name" value="MOLYBDENUM TRANSPORT SYSTEM PERMEASE PROTEIN MODB"/>
    <property type="match status" value="1"/>
</dbReference>
<name>A0ABT4MV74_GORRU</name>
<keyword evidence="4 10" id="KW-1003">Cell membrane</keyword>
<comment type="subcellular location">
    <subcellularLocation>
        <location evidence="1 9">Cell membrane</location>
        <topology evidence="1 9">Multi-pass membrane protein</topology>
    </subcellularLocation>
</comment>
<dbReference type="Proteomes" id="UP001067235">
    <property type="component" value="Unassembled WGS sequence"/>
</dbReference>
<gene>
    <name evidence="12" type="ORF">O4213_08170</name>
</gene>
<dbReference type="InterPro" id="IPR006469">
    <property type="entry name" value="NifC_ABC_porter"/>
</dbReference>
<dbReference type="PANTHER" id="PTHR30183:SF3">
    <property type="entry name" value="MOLYBDENUM TRANSPORT SYSTEM PERMEASE PROTEIN MODB"/>
    <property type="match status" value="1"/>
</dbReference>
<dbReference type="Pfam" id="PF00528">
    <property type="entry name" value="BPD_transp_1"/>
    <property type="match status" value="1"/>
</dbReference>
<evidence type="ECO:0000256" key="9">
    <source>
        <dbReference type="RuleBase" id="RU363032"/>
    </source>
</evidence>
<sequence>MKNSGSALKAVPAWLYLPAAIGVALVMLPPIALAVNTPWDDFWANITSESSVDALTLSLRTAAVSTVLCIVLGVPMAIVFARRGGMPIRVLRSVVLLPLVLPPVVGGIGLLYAFGKFGLVGEPLSSIGIDIAFSTTAVILAQTFVALPFLVISLEGALRSIGSRYEQVAATLGASPTRTLWKVTMPLVFPALLSGMVLAFARALGEFGATITFAGNLQGVTQTAPLAIYVESISDPQQALPLSIVLVVVALLVVVAVHLRDSTRTMSL</sequence>
<comment type="caution">
    <text evidence="12">The sequence shown here is derived from an EMBL/GenBank/DDBJ whole genome shotgun (WGS) entry which is preliminary data.</text>
</comment>
<comment type="similarity">
    <text evidence="2 10">Belongs to the binding-protein-dependent transport system permease family. CysTW subfamily.</text>
</comment>
<dbReference type="InterPro" id="IPR000515">
    <property type="entry name" value="MetI-like"/>
</dbReference>
<evidence type="ECO:0000256" key="5">
    <source>
        <dbReference type="ARBA" id="ARBA00022505"/>
    </source>
</evidence>
<dbReference type="NCBIfam" id="TIGR02141">
    <property type="entry name" value="modB_ABC"/>
    <property type="match status" value="1"/>
</dbReference>
<evidence type="ECO:0000256" key="8">
    <source>
        <dbReference type="ARBA" id="ARBA00023136"/>
    </source>
</evidence>
<keyword evidence="3 9" id="KW-0813">Transport</keyword>
<feature type="transmembrane region" description="Helical" evidence="9">
    <location>
        <begin position="58"/>
        <end position="81"/>
    </location>
</feature>
<dbReference type="InterPro" id="IPR011867">
    <property type="entry name" value="ModB_ABC"/>
</dbReference>
<keyword evidence="5 10" id="KW-0500">Molybdenum</keyword>
<protein>
    <recommendedName>
        <fullName evidence="10">Molybdenum transport system permease</fullName>
    </recommendedName>
</protein>
<keyword evidence="6 9" id="KW-0812">Transmembrane</keyword>
<feature type="transmembrane region" description="Helical" evidence="9">
    <location>
        <begin position="187"/>
        <end position="205"/>
    </location>
</feature>
<evidence type="ECO:0000313" key="13">
    <source>
        <dbReference type="Proteomes" id="UP001067235"/>
    </source>
</evidence>
<keyword evidence="7 9" id="KW-1133">Transmembrane helix</keyword>
<keyword evidence="8 9" id="KW-0472">Membrane</keyword>
<feature type="domain" description="ABC transmembrane type-1" evidence="11">
    <location>
        <begin position="55"/>
        <end position="257"/>
    </location>
</feature>
<comment type="function">
    <text evidence="10">Part of the binding-protein-dependent transport system for molybdenum; probably responsible for the translocation of the substrate across the membrane.</text>
</comment>
<evidence type="ECO:0000256" key="7">
    <source>
        <dbReference type="ARBA" id="ARBA00022989"/>
    </source>
</evidence>
<reference evidence="12" key="1">
    <citation type="submission" date="2022-12" db="EMBL/GenBank/DDBJ databases">
        <authorList>
            <person name="Krivoruchko A.V."/>
            <person name="Elkin A."/>
        </authorList>
    </citation>
    <scope>NUCLEOTIDE SEQUENCE</scope>
    <source>
        <strain evidence="12">IEGM 1388</strain>
    </source>
</reference>
<keyword evidence="13" id="KW-1185">Reference proteome</keyword>
<evidence type="ECO:0000256" key="1">
    <source>
        <dbReference type="ARBA" id="ARBA00004651"/>
    </source>
</evidence>
<dbReference type="InterPro" id="IPR035906">
    <property type="entry name" value="MetI-like_sf"/>
</dbReference>
<dbReference type="NCBIfam" id="TIGR01581">
    <property type="entry name" value="Mo_ABC_porter"/>
    <property type="match status" value="1"/>
</dbReference>
<organism evidence="12 13">
    <name type="scientific">Gordonia rubripertincta</name>
    <name type="common">Rhodococcus corallinus</name>
    <dbReference type="NCBI Taxonomy" id="36822"/>
    <lineage>
        <taxon>Bacteria</taxon>
        <taxon>Bacillati</taxon>
        <taxon>Actinomycetota</taxon>
        <taxon>Actinomycetes</taxon>
        <taxon>Mycobacteriales</taxon>
        <taxon>Gordoniaceae</taxon>
        <taxon>Gordonia</taxon>
    </lineage>
</organism>
<accession>A0ABT4MV74</accession>
<evidence type="ECO:0000313" key="12">
    <source>
        <dbReference type="EMBL" id="MCZ4549956.1"/>
    </source>
</evidence>
<evidence type="ECO:0000256" key="6">
    <source>
        <dbReference type="ARBA" id="ARBA00022692"/>
    </source>
</evidence>
<evidence type="ECO:0000256" key="4">
    <source>
        <dbReference type="ARBA" id="ARBA00022475"/>
    </source>
</evidence>
<dbReference type="SUPFAM" id="SSF161098">
    <property type="entry name" value="MetI-like"/>
    <property type="match status" value="1"/>
</dbReference>
<dbReference type="CDD" id="cd06261">
    <property type="entry name" value="TM_PBP2"/>
    <property type="match status" value="1"/>
</dbReference>
<proteinExistence type="inferred from homology"/>
<feature type="transmembrane region" description="Helical" evidence="9">
    <location>
        <begin position="93"/>
        <end position="115"/>
    </location>
</feature>